<feature type="transmembrane region" description="Helical" evidence="1">
    <location>
        <begin position="154"/>
        <end position="181"/>
    </location>
</feature>
<keyword evidence="1" id="KW-1133">Transmembrane helix</keyword>
<reference evidence="2" key="1">
    <citation type="submission" date="2021-01" db="EMBL/GenBank/DDBJ databases">
        <title>Whole genome shotgun sequence of Cellulomonas chitinilytica NBRC 110799.</title>
        <authorList>
            <person name="Komaki H."/>
            <person name="Tamura T."/>
        </authorList>
    </citation>
    <scope>NUCLEOTIDE SEQUENCE</scope>
    <source>
        <strain evidence="2">NBRC 110799</strain>
    </source>
</reference>
<evidence type="ECO:0008006" key="4">
    <source>
        <dbReference type="Google" id="ProtNLM"/>
    </source>
</evidence>
<keyword evidence="1" id="KW-0472">Membrane</keyword>
<feature type="transmembrane region" description="Helical" evidence="1">
    <location>
        <begin position="201"/>
        <end position="218"/>
    </location>
</feature>
<evidence type="ECO:0000256" key="1">
    <source>
        <dbReference type="SAM" id="Phobius"/>
    </source>
</evidence>
<feature type="transmembrane region" description="Helical" evidence="1">
    <location>
        <begin position="24"/>
        <end position="44"/>
    </location>
</feature>
<evidence type="ECO:0000313" key="3">
    <source>
        <dbReference type="Proteomes" id="UP000632740"/>
    </source>
</evidence>
<keyword evidence="3" id="KW-1185">Reference proteome</keyword>
<proteinExistence type="predicted"/>
<protein>
    <recommendedName>
        <fullName evidence="4">DUF2975 domain-containing protein</fullName>
    </recommendedName>
</protein>
<dbReference type="EMBL" id="BONK01000001">
    <property type="protein sequence ID" value="GIG19413.1"/>
    <property type="molecule type" value="Genomic_DNA"/>
</dbReference>
<organism evidence="2 3">
    <name type="scientific">Cellulomonas chitinilytica</name>
    <dbReference type="NCBI Taxonomy" id="398759"/>
    <lineage>
        <taxon>Bacteria</taxon>
        <taxon>Bacillati</taxon>
        <taxon>Actinomycetota</taxon>
        <taxon>Actinomycetes</taxon>
        <taxon>Micrococcales</taxon>
        <taxon>Cellulomonadaceae</taxon>
        <taxon>Cellulomonas</taxon>
    </lineage>
</organism>
<dbReference type="Proteomes" id="UP000632740">
    <property type="component" value="Unassembled WGS sequence"/>
</dbReference>
<comment type="caution">
    <text evidence="2">The sequence shown here is derived from an EMBL/GenBank/DDBJ whole genome shotgun (WGS) entry which is preliminary data.</text>
</comment>
<dbReference type="RefSeq" id="WP_203747315.1">
    <property type="nucleotide sequence ID" value="NZ_BONK01000001.1"/>
</dbReference>
<dbReference type="AlphaFoldDB" id="A0A919NXH9"/>
<feature type="transmembrane region" description="Helical" evidence="1">
    <location>
        <begin position="113"/>
        <end position="133"/>
    </location>
</feature>
<keyword evidence="1" id="KW-0812">Transmembrane</keyword>
<accession>A0A919NXH9</accession>
<gene>
    <name evidence="2" type="ORF">Cch01nite_01370</name>
</gene>
<evidence type="ECO:0000313" key="2">
    <source>
        <dbReference type="EMBL" id="GIG19413.1"/>
    </source>
</evidence>
<name>A0A919NXH9_9CELL</name>
<sequence>MPVDTAAHRPSAAPDRIARWIDRLATGLVLLGWIAGLGSVAYVVNGATQAPATVKVPVLLAAEPSAGWGNVQLELPGVEIPDGWVSGAEPTGGVNVDSRVTLAAWGSTRAEQVLARGSGLVGGIAFLAGALLLQPVLRAVAGGRPFAPGSSRRIAWSAAVVGVAGVVAPLLPQWAGLLVLARTGLDANPTFAGVVQLSFDSVWVAVLVLVVAVAFAAGERMTRDVEGLV</sequence>